<organism evidence="10 11">
    <name type="scientific">Nostocoides veronense</name>
    <dbReference type="NCBI Taxonomy" id="330836"/>
    <lineage>
        <taxon>Bacteria</taxon>
        <taxon>Bacillati</taxon>
        <taxon>Actinomycetota</taxon>
        <taxon>Actinomycetes</taxon>
        <taxon>Micrococcales</taxon>
        <taxon>Intrasporangiaceae</taxon>
        <taxon>Nostocoides</taxon>
    </lineage>
</organism>
<evidence type="ECO:0000259" key="8">
    <source>
        <dbReference type="Pfam" id="PF02775"/>
    </source>
</evidence>
<dbReference type="CDD" id="cd02004">
    <property type="entry name" value="TPP_BZL_OCoD_HPCL"/>
    <property type="match status" value="1"/>
</dbReference>
<dbReference type="RefSeq" id="WP_344087709.1">
    <property type="nucleotide sequence ID" value="NZ_BAAAPO010000050.1"/>
</dbReference>
<dbReference type="Gene3D" id="3.40.50.970">
    <property type="match status" value="2"/>
</dbReference>
<dbReference type="Pfam" id="PF02776">
    <property type="entry name" value="TPP_enzyme_N"/>
    <property type="match status" value="1"/>
</dbReference>
<name>A0ABP4YAH2_9MICO</name>
<dbReference type="InterPro" id="IPR029061">
    <property type="entry name" value="THDP-binding"/>
</dbReference>
<dbReference type="Gene3D" id="3.40.50.1220">
    <property type="entry name" value="TPP-binding domain"/>
    <property type="match status" value="1"/>
</dbReference>
<dbReference type="InterPro" id="IPR012000">
    <property type="entry name" value="Thiamin_PyroP_enz_cen_dom"/>
</dbReference>
<evidence type="ECO:0000256" key="2">
    <source>
        <dbReference type="ARBA" id="ARBA00001964"/>
    </source>
</evidence>
<dbReference type="EMBL" id="BAAAPO010000050">
    <property type="protein sequence ID" value="GAA1805765.1"/>
    <property type="molecule type" value="Genomic_DNA"/>
</dbReference>
<feature type="domain" description="Thiamine pyrophosphate enzyme TPP-binding" evidence="8">
    <location>
        <begin position="393"/>
        <end position="540"/>
    </location>
</feature>
<dbReference type="PANTHER" id="PTHR18968:SF166">
    <property type="entry name" value="2-HYDROXYACYL-COA LYASE 2"/>
    <property type="match status" value="1"/>
</dbReference>
<evidence type="ECO:0000313" key="11">
    <source>
        <dbReference type="Proteomes" id="UP001499938"/>
    </source>
</evidence>
<reference evidence="11" key="1">
    <citation type="journal article" date="2019" name="Int. J. Syst. Evol. Microbiol.">
        <title>The Global Catalogue of Microorganisms (GCM) 10K type strain sequencing project: providing services to taxonomists for standard genome sequencing and annotation.</title>
        <authorList>
            <consortium name="The Broad Institute Genomics Platform"/>
            <consortium name="The Broad Institute Genome Sequencing Center for Infectious Disease"/>
            <person name="Wu L."/>
            <person name="Ma J."/>
        </authorList>
    </citation>
    <scope>NUCLEOTIDE SEQUENCE [LARGE SCALE GENOMIC DNA]</scope>
    <source>
        <strain evidence="11">JCM 15592</strain>
    </source>
</reference>
<feature type="domain" description="Thiamine pyrophosphate enzyme N-terminal TPP-binding" evidence="9">
    <location>
        <begin position="15"/>
        <end position="130"/>
    </location>
</feature>
<evidence type="ECO:0000256" key="1">
    <source>
        <dbReference type="ARBA" id="ARBA00001946"/>
    </source>
</evidence>
<dbReference type="InterPro" id="IPR000399">
    <property type="entry name" value="TPP-bd_CS"/>
</dbReference>
<dbReference type="CDD" id="cd07035">
    <property type="entry name" value="TPP_PYR_POX_like"/>
    <property type="match status" value="1"/>
</dbReference>
<dbReference type="Pfam" id="PF00205">
    <property type="entry name" value="TPP_enzyme_M"/>
    <property type="match status" value="1"/>
</dbReference>
<feature type="domain" description="Thiamine pyrophosphate enzyme central" evidence="7">
    <location>
        <begin position="203"/>
        <end position="332"/>
    </location>
</feature>
<accession>A0ABP4YAH2</accession>
<dbReference type="InterPro" id="IPR011766">
    <property type="entry name" value="TPP_enzyme_TPP-bd"/>
</dbReference>
<evidence type="ECO:0000256" key="6">
    <source>
        <dbReference type="RuleBase" id="RU362132"/>
    </source>
</evidence>
<dbReference type="PANTHER" id="PTHR18968">
    <property type="entry name" value="THIAMINE PYROPHOSPHATE ENZYMES"/>
    <property type="match status" value="1"/>
</dbReference>
<dbReference type="InterPro" id="IPR029035">
    <property type="entry name" value="DHS-like_NAD/FAD-binding_dom"/>
</dbReference>
<comment type="similarity">
    <text evidence="3 6">Belongs to the TPP enzyme family.</text>
</comment>
<protein>
    <submittedName>
        <fullName evidence="10">Acetolactate synthase</fullName>
    </submittedName>
</protein>
<gene>
    <name evidence="10" type="ORF">GCM10009811_31630</name>
</gene>
<evidence type="ECO:0000259" key="9">
    <source>
        <dbReference type="Pfam" id="PF02776"/>
    </source>
</evidence>
<proteinExistence type="inferred from homology"/>
<evidence type="ECO:0000256" key="3">
    <source>
        <dbReference type="ARBA" id="ARBA00007812"/>
    </source>
</evidence>
<evidence type="ECO:0000313" key="10">
    <source>
        <dbReference type="EMBL" id="GAA1805765.1"/>
    </source>
</evidence>
<evidence type="ECO:0000256" key="5">
    <source>
        <dbReference type="ARBA" id="ARBA00023052"/>
    </source>
</evidence>
<keyword evidence="4" id="KW-0479">Metal-binding</keyword>
<dbReference type="NCBIfam" id="NF004516">
    <property type="entry name" value="PRK05858.1"/>
    <property type="match status" value="1"/>
</dbReference>
<dbReference type="InterPro" id="IPR045229">
    <property type="entry name" value="TPP_enz"/>
</dbReference>
<evidence type="ECO:0000256" key="4">
    <source>
        <dbReference type="ARBA" id="ARBA00022723"/>
    </source>
</evidence>
<dbReference type="Pfam" id="PF02775">
    <property type="entry name" value="TPP_enzyme_C"/>
    <property type="match status" value="1"/>
</dbReference>
<comment type="cofactor">
    <cofactor evidence="1">
        <name>Mg(2+)</name>
        <dbReference type="ChEBI" id="CHEBI:18420"/>
    </cofactor>
</comment>
<evidence type="ECO:0000259" key="7">
    <source>
        <dbReference type="Pfam" id="PF00205"/>
    </source>
</evidence>
<comment type="caution">
    <text evidence="10">The sequence shown here is derived from an EMBL/GenBank/DDBJ whole genome shotgun (WGS) entry which is preliminary data.</text>
</comment>
<dbReference type="PROSITE" id="PS00187">
    <property type="entry name" value="TPP_ENZYMES"/>
    <property type="match status" value="1"/>
</dbReference>
<keyword evidence="11" id="KW-1185">Reference proteome</keyword>
<keyword evidence="5 6" id="KW-0786">Thiamine pyrophosphate</keyword>
<dbReference type="SUPFAM" id="SSF52467">
    <property type="entry name" value="DHS-like NAD/FAD-binding domain"/>
    <property type="match status" value="1"/>
</dbReference>
<comment type="cofactor">
    <cofactor evidence="2">
        <name>thiamine diphosphate</name>
        <dbReference type="ChEBI" id="CHEBI:58937"/>
    </cofactor>
</comment>
<dbReference type="SUPFAM" id="SSF52518">
    <property type="entry name" value="Thiamin diphosphate-binding fold (THDP-binding)"/>
    <property type="match status" value="2"/>
</dbReference>
<dbReference type="InterPro" id="IPR012001">
    <property type="entry name" value="Thiamin_PyroP_enz_TPP-bd_dom"/>
</dbReference>
<sequence length="555" mass="57041">MSHLPSLAIDSNASAGAAVVEAAVNAGAEAMFTLSGAHIFPLYDAAHRGDAPLRMVDVRHEASAVFAAEAVGKLTRTPGFAVVTAGPGVTNVLSPITQACFAGAPLVVFGGRAPEFTWGRGALQELDQAPIFSTVTKGSRTVRTAAEAGTATAEAFATAGRAHRGPVFLEAGIDILFSPRDSTPGAGGVGEEAGAPRAVTGDLEQIAALIRAAERPIVVLGGDVWSDGAEGAALAFVETLGLPVVSNGMGRGIVPGGHPCCVTRARKPAFSGCDLALVIGTPLDFRIGYGAFGPYDAPAAVVHLADSPEQVATHRPLAASAAGDLSTILTTLGDLVGHPGRWGEWVNGLSEASRAAYLGDGDILAAQRDPIHPARIYGELMPRLSDDTIVIGDGGDFVSWAGRFIHPKRPGRWLDPGPFGCLGAGLGAAIGARVADPDSPIVLLVGDGAAGMSLMDVDTLVRHKLPIVVVMGNNSAWGLEKGPMRMVYSYDILADLAPQTRYDEVVRALGGAGELVTRPEAIGPAIDRAFASGVPYLVNIVTDPEIAYPRSTTGL</sequence>
<dbReference type="Proteomes" id="UP001499938">
    <property type="component" value="Unassembled WGS sequence"/>
</dbReference>